<accession>A0AAN6UEF8</accession>
<comment type="caution">
    <text evidence="2">The sequence shown here is derived from an EMBL/GenBank/DDBJ whole genome shotgun (WGS) entry which is preliminary data.</text>
</comment>
<keyword evidence="3" id="KW-1185">Reference proteome</keyword>
<dbReference type="Proteomes" id="UP001304895">
    <property type="component" value="Unassembled WGS sequence"/>
</dbReference>
<organism evidence="2 3">
    <name type="scientific">Trichocladium antarcticum</name>
    <dbReference type="NCBI Taxonomy" id="1450529"/>
    <lineage>
        <taxon>Eukaryota</taxon>
        <taxon>Fungi</taxon>
        <taxon>Dikarya</taxon>
        <taxon>Ascomycota</taxon>
        <taxon>Pezizomycotina</taxon>
        <taxon>Sordariomycetes</taxon>
        <taxon>Sordariomycetidae</taxon>
        <taxon>Sordariales</taxon>
        <taxon>Chaetomiaceae</taxon>
        <taxon>Trichocladium</taxon>
    </lineage>
</organism>
<reference evidence="2" key="1">
    <citation type="journal article" date="2023" name="Mol. Phylogenet. Evol.">
        <title>Genome-scale phylogeny and comparative genomics of the fungal order Sordariales.</title>
        <authorList>
            <person name="Hensen N."/>
            <person name="Bonometti L."/>
            <person name="Westerberg I."/>
            <person name="Brannstrom I.O."/>
            <person name="Guillou S."/>
            <person name="Cros-Aarteil S."/>
            <person name="Calhoun S."/>
            <person name="Haridas S."/>
            <person name="Kuo A."/>
            <person name="Mondo S."/>
            <person name="Pangilinan J."/>
            <person name="Riley R."/>
            <person name="LaButti K."/>
            <person name="Andreopoulos B."/>
            <person name="Lipzen A."/>
            <person name="Chen C."/>
            <person name="Yan M."/>
            <person name="Daum C."/>
            <person name="Ng V."/>
            <person name="Clum A."/>
            <person name="Steindorff A."/>
            <person name="Ohm R.A."/>
            <person name="Martin F."/>
            <person name="Silar P."/>
            <person name="Natvig D.O."/>
            <person name="Lalanne C."/>
            <person name="Gautier V."/>
            <person name="Ament-Velasquez S.L."/>
            <person name="Kruys A."/>
            <person name="Hutchinson M.I."/>
            <person name="Powell A.J."/>
            <person name="Barry K."/>
            <person name="Miller A.N."/>
            <person name="Grigoriev I.V."/>
            <person name="Debuchy R."/>
            <person name="Gladieux P."/>
            <person name="Hiltunen Thoren M."/>
            <person name="Johannesson H."/>
        </authorList>
    </citation>
    <scope>NUCLEOTIDE SEQUENCE</scope>
    <source>
        <strain evidence="2">CBS 123565</strain>
    </source>
</reference>
<evidence type="ECO:0000313" key="2">
    <source>
        <dbReference type="EMBL" id="KAK4130111.1"/>
    </source>
</evidence>
<evidence type="ECO:0000256" key="1">
    <source>
        <dbReference type="SAM" id="MobiDB-lite"/>
    </source>
</evidence>
<protein>
    <submittedName>
        <fullName evidence="2">Uncharacterized protein</fullName>
    </submittedName>
</protein>
<dbReference type="EMBL" id="MU853442">
    <property type="protein sequence ID" value="KAK4130111.1"/>
    <property type="molecule type" value="Genomic_DNA"/>
</dbReference>
<gene>
    <name evidence="2" type="ORF">BT67DRAFT_241339</name>
</gene>
<name>A0AAN6UEF8_9PEZI</name>
<sequence length="147" mass="15984">MKRGPYGPLSHTLATPSAVQPVCAAVYKAASPARAPAPHDRSPQPLVRTSTHPRAATHIRVLSQCRKAASLIDLPKHTKNSTLTTSGLANRPAVARELSRPAVRPAQVVKPPRAPSTPTTQHLDRPPPFQLNRPISRSICFFSMRLR</sequence>
<feature type="region of interest" description="Disordered" evidence="1">
    <location>
        <begin position="97"/>
        <end position="130"/>
    </location>
</feature>
<dbReference type="AlphaFoldDB" id="A0AAN6UEF8"/>
<feature type="region of interest" description="Disordered" evidence="1">
    <location>
        <begin position="32"/>
        <end position="54"/>
    </location>
</feature>
<reference evidence="2" key="2">
    <citation type="submission" date="2023-05" db="EMBL/GenBank/DDBJ databases">
        <authorList>
            <consortium name="Lawrence Berkeley National Laboratory"/>
            <person name="Steindorff A."/>
            <person name="Hensen N."/>
            <person name="Bonometti L."/>
            <person name="Westerberg I."/>
            <person name="Brannstrom I.O."/>
            <person name="Guillou S."/>
            <person name="Cros-Aarteil S."/>
            <person name="Calhoun S."/>
            <person name="Haridas S."/>
            <person name="Kuo A."/>
            <person name="Mondo S."/>
            <person name="Pangilinan J."/>
            <person name="Riley R."/>
            <person name="Labutti K."/>
            <person name="Andreopoulos B."/>
            <person name="Lipzen A."/>
            <person name="Chen C."/>
            <person name="Yanf M."/>
            <person name="Daum C."/>
            <person name="Ng V."/>
            <person name="Clum A."/>
            <person name="Ohm R."/>
            <person name="Martin F."/>
            <person name="Silar P."/>
            <person name="Natvig D."/>
            <person name="Lalanne C."/>
            <person name="Gautier V."/>
            <person name="Ament-Velasquez S.L."/>
            <person name="Kruys A."/>
            <person name="Hutchinson M.I."/>
            <person name="Powell A.J."/>
            <person name="Barry K."/>
            <person name="Miller A.N."/>
            <person name="Grigoriev I.V."/>
            <person name="Debuchy R."/>
            <person name="Gladieux P."/>
            <person name="Thoren M.H."/>
            <person name="Johannesson H."/>
        </authorList>
    </citation>
    <scope>NUCLEOTIDE SEQUENCE</scope>
    <source>
        <strain evidence="2">CBS 123565</strain>
    </source>
</reference>
<proteinExistence type="predicted"/>
<evidence type="ECO:0000313" key="3">
    <source>
        <dbReference type="Proteomes" id="UP001304895"/>
    </source>
</evidence>